<proteinExistence type="predicted"/>
<feature type="region of interest" description="Disordered" evidence="1">
    <location>
        <begin position="31"/>
        <end position="51"/>
    </location>
</feature>
<dbReference type="InterPro" id="IPR024291">
    <property type="entry name" value="DUF3829"/>
</dbReference>
<gene>
    <name evidence="3" type="ORF">DZC30_04300</name>
</gene>
<feature type="chain" id="PRO_5016944215" evidence="2">
    <location>
        <begin position="21"/>
        <end position="325"/>
    </location>
</feature>
<dbReference type="Pfam" id="PF12889">
    <property type="entry name" value="DUF3829"/>
    <property type="match status" value="1"/>
</dbReference>
<dbReference type="EMBL" id="QURR01000003">
    <property type="protein sequence ID" value="RGE46440.1"/>
    <property type="molecule type" value="Genomic_DNA"/>
</dbReference>
<dbReference type="Proteomes" id="UP000261948">
    <property type="component" value="Unassembled WGS sequence"/>
</dbReference>
<evidence type="ECO:0000313" key="4">
    <source>
        <dbReference type="Proteomes" id="UP000261948"/>
    </source>
</evidence>
<sequence>MRIFKQSVMTLAVASACGLALVGCGDDKKPAAGTGGTSGSPAPAPAAAKPAASEEGFAKARNAYSQAYNSMIDDNRSVAAYYRSYKGLGIGSKKRNEHGFYGGPDDIERKIKPIKEVRAAGSGSGDAQLDAAADATVAAGEKLMAIWTTMDPYFRGKGFLEDKWAKAEQNDAAMKAGFEGMIGAIDKLGTELDRVQDQKRQERLAKYKAEGNMLMFNTLTAMDQAKKMVNGVDKTDNLRNKDEIAKVDEIAKQLEATLVDMNKSIADEKAKTGKEPHYTYKSLSDKLSTMIGSWRTLRNSPSQANYRNMVGYYNDAVGYMNRGFQ</sequence>
<evidence type="ECO:0000313" key="3">
    <source>
        <dbReference type="EMBL" id="RGE46440.1"/>
    </source>
</evidence>
<dbReference type="OrthoDB" id="7200387at2"/>
<dbReference type="PROSITE" id="PS51257">
    <property type="entry name" value="PROKAR_LIPOPROTEIN"/>
    <property type="match status" value="1"/>
</dbReference>
<reference evidence="3 4" key="1">
    <citation type="submission" date="2018-08" db="EMBL/GenBank/DDBJ databases">
        <title>Comamonas testosteroni strain SWCO2.</title>
        <authorList>
            <person name="Jiang N."/>
            <person name="Zhang X.Z."/>
        </authorList>
    </citation>
    <scope>NUCLEOTIDE SEQUENCE [LARGE SCALE GENOMIC DNA]</scope>
    <source>
        <strain evidence="3 4">SWCO2</strain>
    </source>
</reference>
<evidence type="ECO:0000256" key="1">
    <source>
        <dbReference type="SAM" id="MobiDB-lite"/>
    </source>
</evidence>
<feature type="compositionally biased region" description="Low complexity" evidence="1">
    <location>
        <begin position="39"/>
        <end position="51"/>
    </location>
</feature>
<keyword evidence="4" id="KW-1185">Reference proteome</keyword>
<protein>
    <submittedName>
        <fullName evidence="3">DUF3829 domain-containing protein</fullName>
    </submittedName>
</protein>
<feature type="signal peptide" evidence="2">
    <location>
        <begin position="1"/>
        <end position="20"/>
    </location>
</feature>
<comment type="caution">
    <text evidence="3">The sequence shown here is derived from an EMBL/GenBank/DDBJ whole genome shotgun (WGS) entry which is preliminary data.</text>
</comment>
<dbReference type="AlphaFoldDB" id="A0A373FQP6"/>
<organism evidence="3 4">
    <name type="scientific">Comamonas testosteroni</name>
    <name type="common">Pseudomonas testosteroni</name>
    <dbReference type="NCBI Taxonomy" id="285"/>
    <lineage>
        <taxon>Bacteria</taxon>
        <taxon>Pseudomonadati</taxon>
        <taxon>Pseudomonadota</taxon>
        <taxon>Betaproteobacteria</taxon>
        <taxon>Burkholderiales</taxon>
        <taxon>Comamonadaceae</taxon>
        <taxon>Comamonas</taxon>
    </lineage>
</organism>
<name>A0A373FQP6_COMTE</name>
<keyword evidence="2" id="KW-0732">Signal</keyword>
<evidence type="ECO:0000256" key="2">
    <source>
        <dbReference type="SAM" id="SignalP"/>
    </source>
</evidence>
<accession>A0A373FQP6</accession>